<feature type="compositionally biased region" description="Polar residues" evidence="1">
    <location>
        <begin position="1"/>
        <end position="10"/>
    </location>
</feature>
<dbReference type="KEGG" id="aex:Astex_1914"/>
<keyword evidence="2" id="KW-0687">Ribonucleoprotein</keyword>
<sequence>MTATNLTGNGDSVAETDAGATMIIYSKNPVETAR</sequence>
<dbReference type="GO" id="GO:0005840">
    <property type="term" value="C:ribosome"/>
    <property type="evidence" value="ECO:0007669"/>
    <property type="project" value="UniProtKB-KW"/>
</dbReference>
<dbReference type="HOGENOM" id="CLU_3371753_0_0_5"/>
<protein>
    <submittedName>
        <fullName evidence="2">50S ribosomal protein L10</fullName>
    </submittedName>
</protein>
<evidence type="ECO:0000313" key="3">
    <source>
        <dbReference type="Proteomes" id="UP000001492"/>
    </source>
</evidence>
<gene>
    <name evidence="2" type="ordered locus">Astex_1914</name>
</gene>
<accession>E8RKP3</accession>
<keyword evidence="3" id="KW-1185">Reference proteome</keyword>
<evidence type="ECO:0000256" key="1">
    <source>
        <dbReference type="SAM" id="MobiDB-lite"/>
    </source>
</evidence>
<name>E8RKP3_ASTEC</name>
<proteinExistence type="predicted"/>
<dbReference type="STRING" id="573065.Astex_1914"/>
<organism evidence="2 3">
    <name type="scientific">Asticcacaulis excentricus (strain ATCC 15261 / DSM 4724 / KCTC 12464 / NCIMB 9791 / VKM B-1370 / CB 48)</name>
    <dbReference type="NCBI Taxonomy" id="573065"/>
    <lineage>
        <taxon>Bacteria</taxon>
        <taxon>Pseudomonadati</taxon>
        <taxon>Pseudomonadota</taxon>
        <taxon>Alphaproteobacteria</taxon>
        <taxon>Caulobacterales</taxon>
        <taxon>Caulobacteraceae</taxon>
        <taxon>Asticcacaulis</taxon>
    </lineage>
</organism>
<evidence type="ECO:0000313" key="2">
    <source>
        <dbReference type="EMBL" id="ADU13577.1"/>
    </source>
</evidence>
<dbReference type="AlphaFoldDB" id="E8RKP3"/>
<feature type="region of interest" description="Disordered" evidence="1">
    <location>
        <begin position="1"/>
        <end position="34"/>
    </location>
</feature>
<dbReference type="Proteomes" id="UP000001492">
    <property type="component" value="Chromosome 1"/>
</dbReference>
<reference evidence="3" key="1">
    <citation type="submission" date="2010-12" db="EMBL/GenBank/DDBJ databases">
        <title>Complete sequence of chromosome 1 of Asticcacaulis excentricus CB 48.</title>
        <authorList>
            <consortium name="US DOE Joint Genome Institute"/>
            <person name="Lucas S."/>
            <person name="Copeland A."/>
            <person name="Lapidus A."/>
            <person name="Cheng J.-F."/>
            <person name="Bruce D."/>
            <person name="Goodwin L."/>
            <person name="Pitluck S."/>
            <person name="Teshima H."/>
            <person name="Davenport K."/>
            <person name="Detter J.C."/>
            <person name="Han C."/>
            <person name="Tapia R."/>
            <person name="Land M."/>
            <person name="Hauser L."/>
            <person name="Jeffries C."/>
            <person name="Kyrpides N."/>
            <person name="Ivanova N."/>
            <person name="Ovchinnikova G."/>
            <person name="Brun Y.V."/>
            <person name="Woyke T."/>
        </authorList>
    </citation>
    <scope>NUCLEOTIDE SEQUENCE [LARGE SCALE GENOMIC DNA]</scope>
    <source>
        <strain evidence="3">ATCC 15261 / DSM 4724 / KCTC 12464 / NCIMB 9791 / VKM B-1370 / CB 48</strain>
    </source>
</reference>
<dbReference type="EMBL" id="CP002395">
    <property type="protein sequence ID" value="ADU13577.1"/>
    <property type="molecule type" value="Genomic_DNA"/>
</dbReference>
<keyword evidence="2" id="KW-0689">Ribosomal protein</keyword>